<dbReference type="GO" id="GO:0003677">
    <property type="term" value="F:DNA binding"/>
    <property type="evidence" value="ECO:0007669"/>
    <property type="project" value="UniProtKB-KW"/>
</dbReference>
<reference evidence="4" key="1">
    <citation type="submission" date="2024-05" db="EMBL/GenBank/DDBJ databases">
        <authorList>
            <person name="Kim S."/>
            <person name="Heo J."/>
            <person name="Choi H."/>
            <person name="Choi Y."/>
            <person name="Kwon S.-W."/>
            <person name="Kim Y."/>
        </authorList>
    </citation>
    <scope>NUCLEOTIDE SEQUENCE</scope>
    <source>
        <strain evidence="4">KACC 23698</strain>
    </source>
</reference>
<gene>
    <name evidence="4" type="ORF">ABEG18_17775</name>
</gene>
<dbReference type="SMART" id="SM00857">
    <property type="entry name" value="Resolvase"/>
    <property type="match status" value="1"/>
</dbReference>
<dbReference type="InterPro" id="IPR036162">
    <property type="entry name" value="Resolvase-like_N_sf"/>
</dbReference>
<dbReference type="SUPFAM" id="SSF53041">
    <property type="entry name" value="Resolvase-like"/>
    <property type="match status" value="1"/>
</dbReference>
<name>A0AAU7JB32_9HYPH</name>
<dbReference type="PROSITE" id="PS51736">
    <property type="entry name" value="RECOMBINASES_3"/>
    <property type="match status" value="1"/>
</dbReference>
<keyword evidence="2" id="KW-0233">DNA recombination</keyword>
<dbReference type="PANTHER" id="PTHR30461">
    <property type="entry name" value="DNA-INVERTASE FROM LAMBDOID PROPHAGE"/>
    <property type="match status" value="1"/>
</dbReference>
<protein>
    <submittedName>
        <fullName evidence="4">Recombinase family protein</fullName>
    </submittedName>
</protein>
<dbReference type="CDD" id="cd03768">
    <property type="entry name" value="SR_ResInv"/>
    <property type="match status" value="1"/>
</dbReference>
<accession>A0AAU7JB32</accession>
<dbReference type="InterPro" id="IPR006119">
    <property type="entry name" value="Resolv_N"/>
</dbReference>
<proteinExistence type="predicted"/>
<dbReference type="PANTHER" id="PTHR30461:SF2">
    <property type="entry name" value="SERINE RECOMBINASE PINE-RELATED"/>
    <property type="match status" value="1"/>
</dbReference>
<organism evidence="4">
    <name type="scientific">Alsobacter sp. KACC 23698</name>
    <dbReference type="NCBI Taxonomy" id="3149229"/>
    <lineage>
        <taxon>Bacteria</taxon>
        <taxon>Pseudomonadati</taxon>
        <taxon>Pseudomonadota</taxon>
        <taxon>Alphaproteobacteria</taxon>
        <taxon>Hyphomicrobiales</taxon>
        <taxon>Alsobacteraceae</taxon>
        <taxon>Alsobacter</taxon>
    </lineage>
</organism>
<dbReference type="Gene3D" id="3.40.50.1390">
    <property type="entry name" value="Resolvase, N-terminal catalytic domain"/>
    <property type="match status" value="1"/>
</dbReference>
<keyword evidence="1" id="KW-0238">DNA-binding</keyword>
<dbReference type="Pfam" id="PF00239">
    <property type="entry name" value="Resolvase"/>
    <property type="match status" value="1"/>
</dbReference>
<dbReference type="Gene3D" id="3.90.1750.20">
    <property type="entry name" value="Putative Large Serine Recombinase, Chain B, Domain 2"/>
    <property type="match status" value="1"/>
</dbReference>
<feature type="domain" description="Resolvase/invertase-type recombinase catalytic" evidence="3">
    <location>
        <begin position="1"/>
        <end position="117"/>
    </location>
</feature>
<evidence type="ECO:0000256" key="2">
    <source>
        <dbReference type="ARBA" id="ARBA00023172"/>
    </source>
</evidence>
<sequence length="182" mass="19724">MLGLKVEQTFVERGVSGSKPLIERAAGGELLAILRAGDVVITPKLDRMFRSANDALRNLEHLARLGVHLHMIDLGSDVTVNGIAKLVFTILSAVAEAERDRIRERVSTAKADQKSRKRYLGGSVPFGYSVAAGALIENPAEQEAIRAMAEAREAGKSLRAISADIALIGAIRLWIRHFVNMA</sequence>
<dbReference type="Gene3D" id="6.10.250.10">
    <property type="match status" value="1"/>
</dbReference>
<evidence type="ECO:0000313" key="4">
    <source>
        <dbReference type="EMBL" id="XBO37562.1"/>
    </source>
</evidence>
<dbReference type="InterPro" id="IPR050639">
    <property type="entry name" value="SSR_resolvase"/>
</dbReference>
<dbReference type="AlphaFoldDB" id="A0AAU7JB32"/>
<dbReference type="InterPro" id="IPR038109">
    <property type="entry name" value="DNA_bind_recomb_sf"/>
</dbReference>
<evidence type="ECO:0000259" key="3">
    <source>
        <dbReference type="PROSITE" id="PS51736"/>
    </source>
</evidence>
<dbReference type="EMBL" id="CP157484">
    <property type="protein sequence ID" value="XBO37562.1"/>
    <property type="molecule type" value="Genomic_DNA"/>
</dbReference>
<evidence type="ECO:0000256" key="1">
    <source>
        <dbReference type="ARBA" id="ARBA00023125"/>
    </source>
</evidence>
<dbReference type="RefSeq" id="WP_406854385.1">
    <property type="nucleotide sequence ID" value="NZ_CP157484.1"/>
</dbReference>
<dbReference type="GO" id="GO:0000150">
    <property type="term" value="F:DNA strand exchange activity"/>
    <property type="evidence" value="ECO:0007669"/>
    <property type="project" value="InterPro"/>
</dbReference>